<evidence type="ECO:0000256" key="4">
    <source>
        <dbReference type="ARBA" id="ARBA00022519"/>
    </source>
</evidence>
<dbReference type="Proteomes" id="UP000002705">
    <property type="component" value="Chromosome 2"/>
</dbReference>
<feature type="domain" description="ABC transporter" evidence="13">
    <location>
        <begin position="356"/>
        <end position="591"/>
    </location>
</feature>
<evidence type="ECO:0000259" key="14">
    <source>
        <dbReference type="PROSITE" id="PS50929"/>
    </source>
</evidence>
<dbReference type="FunFam" id="3.40.50.300:FF:000221">
    <property type="entry name" value="Multidrug ABC transporter ATP-binding protein"/>
    <property type="match status" value="2"/>
</dbReference>
<evidence type="ECO:0000259" key="13">
    <source>
        <dbReference type="PROSITE" id="PS50893"/>
    </source>
</evidence>
<feature type="domain" description="ABC transmembrane type-1" evidence="14">
    <location>
        <begin position="649"/>
        <end position="928"/>
    </location>
</feature>
<dbReference type="GO" id="GO:0140359">
    <property type="term" value="F:ABC-type transporter activity"/>
    <property type="evidence" value="ECO:0007669"/>
    <property type="project" value="InterPro"/>
</dbReference>
<feature type="domain" description="ABC transporter" evidence="13">
    <location>
        <begin position="959"/>
        <end position="1194"/>
    </location>
</feature>
<keyword evidence="16" id="KW-1185">Reference proteome</keyword>
<dbReference type="GO" id="GO:0005886">
    <property type="term" value="C:plasma membrane"/>
    <property type="evidence" value="ECO:0007669"/>
    <property type="project" value="UniProtKB-SubCell"/>
</dbReference>
<keyword evidence="5 12" id="KW-0812">Transmembrane</keyword>
<evidence type="ECO:0000256" key="1">
    <source>
        <dbReference type="ARBA" id="ARBA00004651"/>
    </source>
</evidence>
<dbReference type="Gene3D" id="1.20.1560.10">
    <property type="entry name" value="ABC transporter type 1, transmembrane domain"/>
    <property type="match status" value="2"/>
</dbReference>
<dbReference type="GO" id="GO:0034040">
    <property type="term" value="F:ATPase-coupled lipid transmembrane transporter activity"/>
    <property type="evidence" value="ECO:0007669"/>
    <property type="project" value="TreeGrafter"/>
</dbReference>
<accession>Q394P1</accession>
<keyword evidence="11 12" id="KW-0472">Membrane</keyword>
<dbReference type="InterPro" id="IPR011527">
    <property type="entry name" value="ABC1_TM_dom"/>
</dbReference>
<dbReference type="InterPro" id="IPR027417">
    <property type="entry name" value="P-loop_NTPase"/>
</dbReference>
<dbReference type="PROSITE" id="PS50893">
    <property type="entry name" value="ABC_TRANSPORTER_2"/>
    <property type="match status" value="2"/>
</dbReference>
<dbReference type="EC" id="3.6.3.27" evidence="15"/>
<dbReference type="HOGENOM" id="CLU_000604_17_5_4"/>
<dbReference type="EMBL" id="CP000152">
    <property type="protein sequence ID" value="ABB12075.1"/>
    <property type="molecule type" value="Genomic_DNA"/>
</dbReference>
<dbReference type="PANTHER" id="PTHR24221:SF646">
    <property type="entry name" value="HAEMOLYSIN SECRETION ATP-BINDING PROTEIN"/>
    <property type="match status" value="1"/>
</dbReference>
<feature type="transmembrane region" description="Helical" evidence="12">
    <location>
        <begin position="785"/>
        <end position="803"/>
    </location>
</feature>
<dbReference type="GO" id="GO:0005524">
    <property type="term" value="F:ATP binding"/>
    <property type="evidence" value="ECO:0007669"/>
    <property type="project" value="UniProtKB-KW"/>
</dbReference>
<feature type="transmembrane region" description="Helical" evidence="12">
    <location>
        <begin position="36"/>
        <end position="60"/>
    </location>
</feature>
<dbReference type="PANTHER" id="PTHR24221">
    <property type="entry name" value="ATP-BINDING CASSETTE SUB-FAMILY B"/>
    <property type="match status" value="1"/>
</dbReference>
<evidence type="ECO:0000256" key="12">
    <source>
        <dbReference type="SAM" id="Phobius"/>
    </source>
</evidence>
<dbReference type="PROSITE" id="PS50929">
    <property type="entry name" value="ABC_TM1F"/>
    <property type="match status" value="2"/>
</dbReference>
<dbReference type="InterPro" id="IPR036640">
    <property type="entry name" value="ABC1_TM_sf"/>
</dbReference>
<keyword evidence="8" id="KW-1278">Translocase</keyword>
<dbReference type="InterPro" id="IPR003593">
    <property type="entry name" value="AAA+_ATPase"/>
</dbReference>
<keyword evidence="10" id="KW-0445">Lipid transport</keyword>
<evidence type="ECO:0000256" key="2">
    <source>
        <dbReference type="ARBA" id="ARBA00022448"/>
    </source>
</evidence>
<dbReference type="SMART" id="SM00382">
    <property type="entry name" value="AAA"/>
    <property type="match status" value="2"/>
</dbReference>
<feature type="transmembrane region" description="Helical" evidence="12">
    <location>
        <begin position="182"/>
        <end position="199"/>
    </location>
</feature>
<evidence type="ECO:0000256" key="10">
    <source>
        <dbReference type="ARBA" id="ARBA00023055"/>
    </source>
</evidence>
<dbReference type="InterPro" id="IPR017871">
    <property type="entry name" value="ABC_transporter-like_CS"/>
</dbReference>
<reference evidence="15" key="1">
    <citation type="submission" date="2005-10" db="EMBL/GenBank/DDBJ databases">
        <title>Complete sequence of chromosome 2 of Burkholderia sp. 383.</title>
        <authorList>
            <consortium name="US DOE Joint Genome Institute"/>
            <person name="Copeland A."/>
            <person name="Lucas S."/>
            <person name="Lapidus A."/>
            <person name="Barry K."/>
            <person name="Detter J.C."/>
            <person name="Glavina T."/>
            <person name="Hammon N."/>
            <person name="Israni S."/>
            <person name="Pitluck S."/>
            <person name="Chain P."/>
            <person name="Malfatti S."/>
            <person name="Shin M."/>
            <person name="Vergez L."/>
            <person name="Schmutz J."/>
            <person name="Larimer F."/>
            <person name="Land M."/>
            <person name="Kyrpides N."/>
            <person name="Lykidis A."/>
            <person name="Richardson P."/>
        </authorList>
    </citation>
    <scope>NUCLEOTIDE SEQUENCE [LARGE SCALE GENOMIC DNA]</scope>
    <source>
        <strain evidence="15">383</strain>
    </source>
</reference>
<protein>
    <submittedName>
        <fullName evidence="15">ABC efflux pump, fused ATPase and inner membrane subunits</fullName>
        <ecNumber evidence="15">3.6.3.27</ecNumber>
        <ecNumber evidence="15">3.6.3.29</ecNumber>
    </submittedName>
</protein>
<proteinExistence type="predicted"/>
<keyword evidence="4" id="KW-0997">Cell inner membrane</keyword>
<keyword evidence="2" id="KW-0813">Transport</keyword>
<evidence type="ECO:0000256" key="9">
    <source>
        <dbReference type="ARBA" id="ARBA00022989"/>
    </source>
</evidence>
<feature type="transmembrane region" description="Helical" evidence="12">
    <location>
        <begin position="681"/>
        <end position="702"/>
    </location>
</feature>
<dbReference type="InterPro" id="IPR039421">
    <property type="entry name" value="Type_1_exporter"/>
</dbReference>
<sequence>MGRAGSLDPVKKKHHQTLPEGFMYFDRRLWAMMAGLRWRVAAAVALGLLAMGVGILRFVFLGRVLALVFSGAPARSIGEAVVATAACVLLRAWLDHRRTVLAQHTAGRVQATLRARLFDRIAALGPAWFSGERTGGVMLAVVDGVEQLQTFFGTYLPQLVIAACAPVMIFAVLAWWDVPTAAILLVAALVTLALPQLVHRADKRAALARSKAFKAFGEEFLDAVQGLPTLKAFGQSTAFGAKLAAKARALSDSTFWVLALGLLTRLFTDLGTGLGAAAAIAVGAWRVRHGDMSLEALLIVLMAGSEIFRPLRDLRSVLHQGMIGQSAANAIHALLDADSHAPAADAPRVASLRPEIAFDAVSFAYPGRRADAHAALSFSVREGETVAIVGPSGAGKSTIVRLLLRQHDAQGGAIRIGGHDVRTLDAGQVREMIAVVAQDATLFDGSVADNLRLGRPDASDADMIAAARAANAHDFISALPDGYATRIGERGLMLSGGQRQRLAIARALLRDAPILLLDEALSSVDAENEALIQQALDRLTRGRTTLVLAHRLSSVIGADRILVLDQGQVVDEGTHAALIARDGPYRRLMGPQLEAVAESVGAATTAGATARASSGPQVRPLNDDAAEIGWPETLQTLLRFVRPWTGKVVLTVLFGIGRVLAFIGVGVIGALVVGAVPGGQVSPALVTALLVIAPVAAVLHWLESWLAHDMAYRLLAEMRIALFATLERLAPAGLLRRRSGDLVSLATQDVETVEYFYAHTLAPAFVAVLVPAAVLVLLASVAWPLALVLLPFLLWAGLAPVLARRDVDRLGTGAREALGQLGAHLTETIQGLAELTAFQAVARRREAFVAEVDAYRKQRARLLDDLSAQSAALEVASGLGGLVVAALGALLCARGWFPRESLPLLVLVAVAAFMPVAEIGQVARQLADTIASTRRLRALEKEPVPVTDGSHAMPADPAVRFEATSFTYPGRSVPAIDRVSFEVPRGSTVALVGASGAGKSTVASLLLRFWDPQQGRVTLGGVDLRDLRLDDLRQHIALVAQDTYLFNDTLEANIRLAANDASDADVQRAIDHAALGDFVARLPDGLATRVGERGVQLSGGQRQRVAIARAFLKDAPVLILDEATSHLDTISEQQIRAALEDLMTQRTSIIIAHRLSTVRNADLILVMEHGGVIEAGRHADLMARQGAYARLVSHQASGVAA</sequence>
<feature type="transmembrane region" description="Helical" evidence="12">
    <location>
        <begin position="72"/>
        <end position="94"/>
    </location>
</feature>
<name>Q394P1_BURL3</name>
<feature type="transmembrane region" description="Helical" evidence="12">
    <location>
        <begin position="648"/>
        <end position="675"/>
    </location>
</feature>
<evidence type="ECO:0000256" key="3">
    <source>
        <dbReference type="ARBA" id="ARBA00022475"/>
    </source>
</evidence>
<evidence type="ECO:0000256" key="5">
    <source>
        <dbReference type="ARBA" id="ARBA00022692"/>
    </source>
</evidence>
<feature type="transmembrane region" description="Helical" evidence="12">
    <location>
        <begin position="871"/>
        <end position="892"/>
    </location>
</feature>
<evidence type="ECO:0000256" key="7">
    <source>
        <dbReference type="ARBA" id="ARBA00022840"/>
    </source>
</evidence>
<keyword evidence="3" id="KW-1003">Cell membrane</keyword>
<dbReference type="SUPFAM" id="SSF90123">
    <property type="entry name" value="ABC transporter transmembrane region"/>
    <property type="match status" value="2"/>
</dbReference>
<dbReference type="PROSITE" id="PS00211">
    <property type="entry name" value="ABC_TRANSPORTER_1"/>
    <property type="match status" value="2"/>
</dbReference>
<keyword evidence="7" id="KW-0067">ATP-binding</keyword>
<evidence type="ECO:0000256" key="8">
    <source>
        <dbReference type="ARBA" id="ARBA00022967"/>
    </source>
</evidence>
<evidence type="ECO:0000256" key="11">
    <source>
        <dbReference type="ARBA" id="ARBA00023136"/>
    </source>
</evidence>
<keyword evidence="6" id="KW-0547">Nucleotide-binding</keyword>
<dbReference type="Gene3D" id="3.40.50.300">
    <property type="entry name" value="P-loop containing nucleotide triphosphate hydrolases"/>
    <property type="match status" value="2"/>
</dbReference>
<dbReference type="EC" id="3.6.3.29" evidence="15"/>
<dbReference type="GO" id="GO:0016887">
    <property type="term" value="F:ATP hydrolysis activity"/>
    <property type="evidence" value="ECO:0007669"/>
    <property type="project" value="InterPro"/>
</dbReference>
<dbReference type="Pfam" id="PF00664">
    <property type="entry name" value="ABC_membrane"/>
    <property type="match status" value="2"/>
</dbReference>
<evidence type="ECO:0000313" key="15">
    <source>
        <dbReference type="EMBL" id="ABB12075.1"/>
    </source>
</evidence>
<keyword evidence="15" id="KW-0378">Hydrolase</keyword>
<organism evidence="15 16">
    <name type="scientific">Burkholderia lata (strain ATCC 17760 / DSM 23089 / LMG 22485 / NCIMB 9086 / R18194 / 383)</name>
    <dbReference type="NCBI Taxonomy" id="482957"/>
    <lineage>
        <taxon>Bacteria</taxon>
        <taxon>Pseudomonadati</taxon>
        <taxon>Pseudomonadota</taxon>
        <taxon>Betaproteobacteria</taxon>
        <taxon>Burkholderiales</taxon>
        <taxon>Burkholderiaceae</taxon>
        <taxon>Burkholderia</taxon>
        <taxon>Burkholderia cepacia complex</taxon>
    </lineage>
</organism>
<dbReference type="AlphaFoldDB" id="Q394P1"/>
<feature type="transmembrane region" description="Helical" evidence="12">
    <location>
        <begin position="155"/>
        <end position="176"/>
    </location>
</feature>
<keyword evidence="9 12" id="KW-1133">Transmembrane helix</keyword>
<feature type="transmembrane region" description="Helical" evidence="12">
    <location>
        <begin position="755"/>
        <end position="778"/>
    </location>
</feature>
<dbReference type="SUPFAM" id="SSF52540">
    <property type="entry name" value="P-loop containing nucleoside triphosphate hydrolases"/>
    <property type="match status" value="2"/>
</dbReference>
<evidence type="ECO:0000313" key="16">
    <source>
        <dbReference type="Proteomes" id="UP000002705"/>
    </source>
</evidence>
<evidence type="ECO:0000256" key="6">
    <source>
        <dbReference type="ARBA" id="ARBA00022741"/>
    </source>
</evidence>
<dbReference type="KEGG" id="bur:Bcep18194_B1962"/>
<dbReference type="PATRIC" id="fig|482957.22.peg.5705"/>
<dbReference type="InterPro" id="IPR003439">
    <property type="entry name" value="ABC_transporter-like_ATP-bd"/>
</dbReference>
<feature type="domain" description="ABC transmembrane type-1" evidence="14">
    <location>
        <begin position="41"/>
        <end position="320"/>
    </location>
</feature>
<comment type="subcellular location">
    <subcellularLocation>
        <location evidence="1">Cell membrane</location>
        <topology evidence="1">Multi-pass membrane protein</topology>
    </subcellularLocation>
</comment>
<dbReference type="Pfam" id="PF00005">
    <property type="entry name" value="ABC_tran"/>
    <property type="match status" value="2"/>
</dbReference>
<gene>
    <name evidence="15" type="ordered locus">Bcep18194_B1962</name>
</gene>